<reference evidence="1 2" key="1">
    <citation type="submission" date="2017-01" db="EMBL/GenBank/DDBJ databases">
        <authorList>
            <consortium name="Urmite Genomes"/>
        </authorList>
    </citation>
    <scope>NUCLEOTIDE SEQUENCE [LARGE SCALE GENOMIC DNA]</scope>
    <source>
        <strain evidence="1 2">AB308</strain>
    </source>
</reference>
<dbReference type="GO" id="GO:0003677">
    <property type="term" value="F:DNA binding"/>
    <property type="evidence" value="ECO:0007669"/>
    <property type="project" value="UniProtKB-KW"/>
</dbReference>
<dbReference type="EMBL" id="FTRV01000015">
    <property type="protein sequence ID" value="SPM30357.1"/>
    <property type="molecule type" value="Genomic_DNA"/>
</dbReference>
<dbReference type="STRING" id="1841859.GCA_900157385_03861"/>
<dbReference type="Proteomes" id="UP000241595">
    <property type="component" value="Unassembled WGS sequence"/>
</dbReference>
<organism evidence="1 2">
    <name type="scientific">Mycobacterium terramassiliense</name>
    <dbReference type="NCBI Taxonomy" id="1841859"/>
    <lineage>
        <taxon>Bacteria</taxon>
        <taxon>Bacillati</taxon>
        <taxon>Actinomycetota</taxon>
        <taxon>Actinomycetes</taxon>
        <taxon>Mycobacteriales</taxon>
        <taxon>Mycobacteriaceae</taxon>
        <taxon>Mycobacterium</taxon>
    </lineage>
</organism>
<evidence type="ECO:0000313" key="2">
    <source>
        <dbReference type="Proteomes" id="UP000241595"/>
    </source>
</evidence>
<dbReference type="AlphaFoldDB" id="A0A2U3NFS1"/>
<keyword evidence="1" id="KW-0238">DNA-binding</keyword>
<gene>
    <name evidence="1" type="ORF">MTAB308_3860</name>
</gene>
<protein>
    <submittedName>
        <fullName evidence="1">Antitoxin component of toxin-antitoxin stability system, DNA-binding transcriptional repressor</fullName>
    </submittedName>
</protein>
<proteinExistence type="predicted"/>
<evidence type="ECO:0000313" key="1">
    <source>
        <dbReference type="EMBL" id="SPM30357.1"/>
    </source>
</evidence>
<sequence>MAKQITQRELRNNSGEIMRQLDQGESFVVTRNGILVGELSPLRRNRFISAEAAVAAFRGAPRVGFDRFRADLDRAASQEITPRG</sequence>
<keyword evidence="2" id="KW-1185">Reference proteome</keyword>
<name>A0A2U3NFS1_9MYCO</name>
<accession>A0A2U3NFS1</accession>
<dbReference type="RefSeq" id="WP_066916240.1">
    <property type="nucleotide sequence ID" value="NZ_LT717701.1"/>
</dbReference>